<organism evidence="1 2">
    <name type="scientific">Pseudonocardia hierapolitana</name>
    <dbReference type="NCBI Taxonomy" id="1128676"/>
    <lineage>
        <taxon>Bacteria</taxon>
        <taxon>Bacillati</taxon>
        <taxon>Actinomycetota</taxon>
        <taxon>Actinomycetes</taxon>
        <taxon>Pseudonocardiales</taxon>
        <taxon>Pseudonocardiaceae</taxon>
        <taxon>Pseudonocardia</taxon>
    </lineage>
</organism>
<proteinExistence type="predicted"/>
<gene>
    <name evidence="1" type="ORF">FHX44_116552</name>
</gene>
<comment type="caution">
    <text evidence="1">The sequence shown here is derived from an EMBL/GenBank/DDBJ whole genome shotgun (WGS) entry which is preliminary data.</text>
</comment>
<dbReference type="RefSeq" id="WP_147259262.1">
    <property type="nucleotide sequence ID" value="NZ_VIWU01000001.1"/>
</dbReference>
<dbReference type="Pfam" id="PF19559">
    <property type="entry name" value="DUF6081"/>
    <property type="match status" value="1"/>
</dbReference>
<keyword evidence="2" id="KW-1185">Reference proteome</keyword>
<dbReference type="EMBL" id="VIWU01000001">
    <property type="protein sequence ID" value="TWF80609.1"/>
    <property type="molecule type" value="Genomic_DNA"/>
</dbReference>
<reference evidence="1 2" key="1">
    <citation type="submission" date="2019-06" db="EMBL/GenBank/DDBJ databases">
        <title>Sequencing the genomes of 1000 actinobacteria strains.</title>
        <authorList>
            <person name="Klenk H.-P."/>
        </authorList>
    </citation>
    <scope>NUCLEOTIDE SEQUENCE [LARGE SCALE GENOMIC DNA]</scope>
    <source>
        <strain evidence="1 2">DSM 45671</strain>
    </source>
</reference>
<dbReference type="AlphaFoldDB" id="A0A561T0H1"/>
<dbReference type="OrthoDB" id="8896188at2"/>
<name>A0A561T0H1_9PSEU</name>
<dbReference type="Proteomes" id="UP000321261">
    <property type="component" value="Unassembled WGS sequence"/>
</dbReference>
<sequence>MSAHDGFVTYDELSGPALDPARWSPARLPLPTGGDHVPQDPAAQVSVDGGELRVTIPRFSLSHDTFQPADSAKYLVFSTREFALPADRPATFAADSAVENIGGNPEDYRKGMAAFHVFDFEASLRVFAVCGTSTRVLALHEQLGAWGAGDPFYHVVESPYEDFDDDFTRLRTCEITLDRRSSAATWRVDGQTVYQAHGTFIPEQVRIGIGIWTQLPIRDGRSRSLDGQGLSARWSRFRVSGV</sequence>
<dbReference type="InterPro" id="IPR045727">
    <property type="entry name" value="DUF6081"/>
</dbReference>
<evidence type="ECO:0000313" key="1">
    <source>
        <dbReference type="EMBL" id="TWF80609.1"/>
    </source>
</evidence>
<protein>
    <recommendedName>
        <fullName evidence="3">Polysaccharide lyase-like protein</fullName>
    </recommendedName>
</protein>
<accession>A0A561T0H1</accession>
<evidence type="ECO:0000313" key="2">
    <source>
        <dbReference type="Proteomes" id="UP000321261"/>
    </source>
</evidence>
<evidence type="ECO:0008006" key="3">
    <source>
        <dbReference type="Google" id="ProtNLM"/>
    </source>
</evidence>